<comment type="caution">
    <text evidence="11">The sequence shown here is derived from an EMBL/GenBank/DDBJ whole genome shotgun (WGS) entry which is preliminary data.</text>
</comment>
<dbReference type="AlphaFoldDB" id="A0A942YHY6"/>
<keyword evidence="2" id="KW-1003">Cell membrane</keyword>
<keyword evidence="4 9" id="KW-0812">Transmembrane</keyword>
<evidence type="ECO:0000256" key="8">
    <source>
        <dbReference type="NCBIfam" id="TIGR04265"/>
    </source>
</evidence>
<organism evidence="11 12">
    <name type="scientific">Lederbergia citri</name>
    <dbReference type="NCBI Taxonomy" id="2833580"/>
    <lineage>
        <taxon>Bacteria</taxon>
        <taxon>Bacillati</taxon>
        <taxon>Bacillota</taxon>
        <taxon>Bacilli</taxon>
        <taxon>Bacillales</taxon>
        <taxon>Bacillaceae</taxon>
        <taxon>Lederbergia</taxon>
    </lineage>
</organism>
<keyword evidence="3" id="KW-0808">Transferase</keyword>
<evidence type="ECO:0000259" key="10">
    <source>
        <dbReference type="PROSITE" id="PS50035"/>
    </source>
</evidence>
<dbReference type="CDD" id="cd09112">
    <property type="entry name" value="PLDc_CLS_2"/>
    <property type="match status" value="1"/>
</dbReference>
<evidence type="ECO:0000313" key="11">
    <source>
        <dbReference type="EMBL" id="MBS4195890.1"/>
    </source>
</evidence>
<evidence type="ECO:0000256" key="9">
    <source>
        <dbReference type="SAM" id="Phobius"/>
    </source>
</evidence>
<dbReference type="SMART" id="SM00155">
    <property type="entry name" value="PLDc"/>
    <property type="match status" value="2"/>
</dbReference>
<keyword evidence="12" id="KW-1185">Reference proteome</keyword>
<sequence length="400" mass="46644">MGWFIGILLVIALVGVWFYADFHLGLYLHNKRWKKRSYPLRKGHLQLITNGVDLFETYFKDLREARSNIHILFYIVKNDRFSQIFWEVLIEKAQEGVKVRLLLDWIGSRQVRKEWIEKARSCGMEISFCHIPRLPFLIFTLQQRNHRKITIIDNRIGYLGGYNIGKEYIDLEPKLSPWRDYHIRIRGEGISDLQNEFLVDWVRATKKEVPEFEDNFVDNEDFQMLHRFYPSEGIGVEHHLLKLIDGAKNSLMIGTPYFIPTDAIMESIEAALKRGVSLTVLVPETADHPIVKEASFPSLRRLLVGGGQVYQFEKGFFHAKVMIVDGEVCDIGTTNFDRRSILLNHEINCYIYDKNFITDVEHALEEDISHSRQLSLEKLNNVSFGSKLKEILGWMIKGLL</sequence>
<keyword evidence="5" id="KW-0677">Repeat</keyword>
<evidence type="ECO:0000256" key="4">
    <source>
        <dbReference type="ARBA" id="ARBA00022692"/>
    </source>
</evidence>
<reference evidence="11 12" key="1">
    <citation type="submission" date="2021-05" db="EMBL/GenBank/DDBJ databases">
        <title>Novel Bacillus species.</title>
        <authorList>
            <person name="Liu G."/>
        </authorList>
    </citation>
    <scope>NUCLEOTIDE SEQUENCE [LARGE SCALE GENOMIC DNA]</scope>
    <source>
        <strain evidence="12">FJAT-49780</strain>
    </source>
</reference>
<accession>A0A942YHY6</accession>
<dbReference type="PANTHER" id="PTHR21248">
    <property type="entry name" value="CARDIOLIPIN SYNTHASE"/>
    <property type="match status" value="1"/>
</dbReference>
<dbReference type="Pfam" id="PF13091">
    <property type="entry name" value="PLDc_2"/>
    <property type="match status" value="2"/>
</dbReference>
<dbReference type="RefSeq" id="WP_213125069.1">
    <property type="nucleotide sequence ID" value="NZ_JAGYPG010000002.1"/>
</dbReference>
<evidence type="ECO:0000256" key="5">
    <source>
        <dbReference type="ARBA" id="ARBA00022737"/>
    </source>
</evidence>
<evidence type="ECO:0000256" key="1">
    <source>
        <dbReference type="ARBA" id="ARBA00004236"/>
    </source>
</evidence>
<dbReference type="NCBIfam" id="TIGR04265">
    <property type="entry name" value="bac_cardiolipin"/>
    <property type="match status" value="1"/>
</dbReference>
<dbReference type="GO" id="GO:0008808">
    <property type="term" value="F:cardiolipin synthase activity"/>
    <property type="evidence" value="ECO:0007669"/>
    <property type="project" value="UniProtKB-UniRule"/>
</dbReference>
<keyword evidence="6 9" id="KW-1133">Transmembrane helix</keyword>
<proteinExistence type="predicted"/>
<protein>
    <recommendedName>
        <fullName evidence="8">Cardiolipin synthase</fullName>
        <ecNumber evidence="8">2.7.8.-</ecNumber>
    </recommendedName>
</protein>
<evidence type="ECO:0000256" key="3">
    <source>
        <dbReference type="ARBA" id="ARBA00022679"/>
    </source>
</evidence>
<dbReference type="InterPro" id="IPR025202">
    <property type="entry name" value="PLD-like_dom"/>
</dbReference>
<dbReference type="EC" id="2.7.8.-" evidence="8"/>
<dbReference type="GO" id="GO:0032049">
    <property type="term" value="P:cardiolipin biosynthetic process"/>
    <property type="evidence" value="ECO:0007669"/>
    <property type="project" value="UniProtKB-UniRule"/>
</dbReference>
<dbReference type="GO" id="GO:0005886">
    <property type="term" value="C:plasma membrane"/>
    <property type="evidence" value="ECO:0007669"/>
    <property type="project" value="UniProtKB-SubCell"/>
</dbReference>
<evidence type="ECO:0000256" key="2">
    <source>
        <dbReference type="ARBA" id="ARBA00022475"/>
    </source>
</evidence>
<dbReference type="PANTHER" id="PTHR21248:SF7">
    <property type="entry name" value="MINOR CARDIOLIPIN SYNTHASE CLSB"/>
    <property type="match status" value="1"/>
</dbReference>
<dbReference type="InterPro" id="IPR022924">
    <property type="entry name" value="Cardiolipin_synthase"/>
</dbReference>
<gene>
    <name evidence="11" type="primary">cls</name>
    <name evidence="11" type="ORF">KHA97_12550</name>
</gene>
<dbReference type="Proteomes" id="UP000681414">
    <property type="component" value="Unassembled WGS sequence"/>
</dbReference>
<evidence type="ECO:0000256" key="7">
    <source>
        <dbReference type="ARBA" id="ARBA00023136"/>
    </source>
</evidence>
<evidence type="ECO:0000256" key="6">
    <source>
        <dbReference type="ARBA" id="ARBA00022989"/>
    </source>
</evidence>
<name>A0A942YHY6_9BACI</name>
<dbReference type="EMBL" id="JAGYPG010000002">
    <property type="protein sequence ID" value="MBS4195890.1"/>
    <property type="molecule type" value="Genomic_DNA"/>
</dbReference>
<dbReference type="PROSITE" id="PS50035">
    <property type="entry name" value="PLD"/>
    <property type="match status" value="2"/>
</dbReference>
<dbReference type="Gene3D" id="3.30.870.10">
    <property type="entry name" value="Endonuclease Chain A"/>
    <property type="match status" value="2"/>
</dbReference>
<feature type="domain" description="PLD phosphodiesterase" evidence="10">
    <location>
        <begin position="141"/>
        <end position="168"/>
    </location>
</feature>
<feature type="domain" description="PLD phosphodiesterase" evidence="10">
    <location>
        <begin position="313"/>
        <end position="340"/>
    </location>
</feature>
<dbReference type="SUPFAM" id="SSF56024">
    <property type="entry name" value="Phospholipase D/nuclease"/>
    <property type="match status" value="2"/>
</dbReference>
<dbReference type="CDD" id="cd09110">
    <property type="entry name" value="PLDc_CLS_1"/>
    <property type="match status" value="1"/>
</dbReference>
<comment type="subcellular location">
    <subcellularLocation>
        <location evidence="1">Cell membrane</location>
    </subcellularLocation>
</comment>
<dbReference type="InterPro" id="IPR001736">
    <property type="entry name" value="PLipase_D/transphosphatidylase"/>
</dbReference>
<keyword evidence="7 9" id="KW-0472">Membrane</keyword>
<feature type="transmembrane region" description="Helical" evidence="9">
    <location>
        <begin position="6"/>
        <end position="28"/>
    </location>
</feature>
<evidence type="ECO:0000313" key="12">
    <source>
        <dbReference type="Proteomes" id="UP000681414"/>
    </source>
</evidence>